<keyword evidence="1 7" id="KW-0732">Signal</keyword>
<dbReference type="InterPro" id="IPR036514">
    <property type="entry name" value="SGNH_hydro_sf"/>
</dbReference>
<dbReference type="GO" id="GO:0016788">
    <property type="term" value="F:hydrolase activity, acting on ester bonds"/>
    <property type="evidence" value="ECO:0007669"/>
    <property type="project" value="UniProtKB-ARBA"/>
</dbReference>
<evidence type="ECO:0000259" key="9">
    <source>
        <dbReference type="Pfam" id="PF18559"/>
    </source>
</evidence>
<keyword evidence="3" id="KW-0119">Carbohydrate metabolism</keyword>
<dbReference type="InterPro" id="IPR052025">
    <property type="entry name" value="Xyloglucanase_GH74"/>
</dbReference>
<dbReference type="InterPro" id="IPR015943">
    <property type="entry name" value="WD40/YVTN_repeat-like_dom_sf"/>
</dbReference>
<evidence type="ECO:0000256" key="5">
    <source>
        <dbReference type="ARBA" id="ARBA00023326"/>
    </source>
</evidence>
<dbReference type="InterPro" id="IPR013830">
    <property type="entry name" value="SGNH_hydro"/>
</dbReference>
<feature type="domain" description="ExoP galactose-binding-like" evidence="9">
    <location>
        <begin position="61"/>
        <end position="191"/>
    </location>
</feature>
<dbReference type="SUPFAM" id="SSF52266">
    <property type="entry name" value="SGNH hydrolase"/>
    <property type="match status" value="1"/>
</dbReference>
<evidence type="ECO:0000313" key="10">
    <source>
        <dbReference type="EMBL" id="MYN18869.1"/>
    </source>
</evidence>
<dbReference type="CDD" id="cd01820">
    <property type="entry name" value="PAF_acetylesterase_like"/>
    <property type="match status" value="1"/>
</dbReference>
<evidence type="ECO:0000256" key="1">
    <source>
        <dbReference type="ARBA" id="ARBA00022729"/>
    </source>
</evidence>
<evidence type="ECO:0000313" key="11">
    <source>
        <dbReference type="Proteomes" id="UP000484875"/>
    </source>
</evidence>
<feature type="signal peptide" evidence="7">
    <location>
        <begin position="1"/>
        <end position="21"/>
    </location>
</feature>
<dbReference type="Gene3D" id="3.40.50.1110">
    <property type="entry name" value="SGNH hydrolase"/>
    <property type="match status" value="1"/>
</dbReference>
<dbReference type="Gene3D" id="2.130.10.10">
    <property type="entry name" value="YVTN repeat-like/Quinoprotein amine dehydrogenase"/>
    <property type="match status" value="2"/>
</dbReference>
<keyword evidence="11" id="KW-1185">Reference proteome</keyword>
<evidence type="ECO:0000259" key="8">
    <source>
        <dbReference type="Pfam" id="PF13472"/>
    </source>
</evidence>
<comment type="similarity">
    <text evidence="6">Belongs to the glycosyl hydrolase 74 family.</text>
</comment>
<dbReference type="AlphaFoldDB" id="A0A845HN36"/>
<dbReference type="PANTHER" id="PTHR43739">
    <property type="entry name" value="XYLOGLUCANASE (EUROFUNG)"/>
    <property type="match status" value="1"/>
</dbReference>
<evidence type="ECO:0000256" key="4">
    <source>
        <dbReference type="ARBA" id="ARBA00023295"/>
    </source>
</evidence>
<keyword evidence="4" id="KW-0326">Glycosidase</keyword>
<dbReference type="Pfam" id="PF13472">
    <property type="entry name" value="Lipase_GDSL_2"/>
    <property type="match status" value="1"/>
</dbReference>
<reference evidence="10 11" key="1">
    <citation type="submission" date="2019-12" db="EMBL/GenBank/DDBJ databases">
        <title>Novel species isolated from a subtropical stream in China.</title>
        <authorList>
            <person name="Lu H."/>
        </authorList>
    </citation>
    <scope>NUCLEOTIDE SEQUENCE [LARGE SCALE GENOMIC DNA]</scope>
    <source>
        <strain evidence="10 11">FT107W</strain>
    </source>
</reference>
<evidence type="ECO:0000256" key="7">
    <source>
        <dbReference type="SAM" id="SignalP"/>
    </source>
</evidence>
<dbReference type="SUPFAM" id="SSF110296">
    <property type="entry name" value="Oligoxyloglucan reducing end-specific cellobiohydrolase"/>
    <property type="match status" value="2"/>
</dbReference>
<dbReference type="Proteomes" id="UP000484875">
    <property type="component" value="Unassembled WGS sequence"/>
</dbReference>
<dbReference type="GO" id="GO:0010411">
    <property type="term" value="P:xyloglucan metabolic process"/>
    <property type="evidence" value="ECO:0007669"/>
    <property type="project" value="TreeGrafter"/>
</dbReference>
<dbReference type="Pfam" id="PF18559">
    <property type="entry name" value="Exop_C"/>
    <property type="match status" value="1"/>
</dbReference>
<evidence type="ECO:0000256" key="2">
    <source>
        <dbReference type="ARBA" id="ARBA00022801"/>
    </source>
</evidence>
<sequence>MTFTHWRMAFCLAAVSASACAAPTHDLNVYAGRPQPSWHLTLTGLDVNMKVDGANAVIPPSAAIPASRVSASQDGKALTLNFKESWYAGVRLEGGKPLDLRPYLAHGVLALDVKVADMEEGGLGIAVGCGDKCQRNVPFMLPARAIAGKGWQHVVLAMSCFVHDGDDFSAVTQPFVLNANGSGVVSVANIRYQVSGKPNTSCPDYRTVSVTPDKLNEPWSIKWWTPRHEKKLAEAQALGKSAEVVFIGDSITEGWEKSGAPVWERNYKPMNGLALGFGGDRTENVLWRLLHGEVDGLAPKVAVLMFGTNNTGHRHEDPKLTAAGIRRDIDELRHRLPDTKILLLAIFPRGEKPDDELRQLNEQVNGIIAGFADNQHIYFLNINQAFLAPDGTLSKDIMPDLLHPNEKGYEIWAKAMAPTLKRLMGEDAYAWDNVAIGGSGYVSGIVASKAEKGLVYVRTDVGGAYRWDGAAQRWIPLLDWVSDQETGLLGVESIAIDPGAPSRVYLSTGIAYLNGGASAILKSSDYGKTFTRIDVTGQFKVHGNGLGRGTGERLQVDPADGKILYIGTRADGMFKSADEGLSWQHLDGLPVAATPNRNGVGFVLLDPASAAGGATQRIFAGVSRYGSVGANMYMSNDGGKTFAPMNGGPSALIPQRAVLAKGSLVVVYANGVGPHGDKHGEDMDQGQVWKYDIAAAKWSNISPPLNRAYAGITVDPGNEDRMIVSTTNYYRQPGTMGDQFFETLDGGKSWKSVVDQGVRIDPNGVSWIAGSFMHWATSIEFDPFDTRTVMVVSGNGIFKTNDIHATPAVWKFEDKGLEESVPLDMVSIPGGPAISAIGDYDGFRHSDVTQYAPIHTPTMGTTWGLDYAAANPNVVARVGSAMYVSRDMGVSWKKTASLQGKQGRLALSADGKVIVHSPEKSATSYHSADGGDSWRVAQGLNGARPVADPVNPRKFYALSGAALLVSTDAGASFAPAGRLSGAKGSPAVRAAPGREGDVWVALYDGGLARSTDSGATFANLANVGYAAAVGFGKSAPGANYPAVYIWGAVAGVRGLFRSIDSGASWLRINDDNHQYGGPGDAQFVIGDANTYGVVYMSTAGRGIVTGKPIVAN</sequence>
<dbReference type="Gene3D" id="2.60.120.430">
    <property type="entry name" value="Galactose-binding lectin"/>
    <property type="match status" value="1"/>
</dbReference>
<proteinExistence type="inferred from homology"/>
<dbReference type="GO" id="GO:0000272">
    <property type="term" value="P:polysaccharide catabolic process"/>
    <property type="evidence" value="ECO:0007669"/>
    <property type="project" value="UniProtKB-KW"/>
</dbReference>
<keyword evidence="5" id="KW-0624">Polysaccharide degradation</keyword>
<evidence type="ECO:0000256" key="3">
    <source>
        <dbReference type="ARBA" id="ARBA00023277"/>
    </source>
</evidence>
<name>A0A845HN36_9BURK</name>
<accession>A0A845HN36</accession>
<organism evidence="10 11">
    <name type="scientific">Duganella vulcania</name>
    <dbReference type="NCBI Taxonomy" id="2692166"/>
    <lineage>
        <taxon>Bacteria</taxon>
        <taxon>Pseudomonadati</taxon>
        <taxon>Pseudomonadota</taxon>
        <taxon>Betaproteobacteria</taxon>
        <taxon>Burkholderiales</taxon>
        <taxon>Oxalobacteraceae</taxon>
        <taxon>Telluria group</taxon>
        <taxon>Duganella</taxon>
    </lineage>
</organism>
<dbReference type="PANTHER" id="PTHR43739:SF2">
    <property type="entry name" value="OLIGOXYLOGLUCAN-REDUCING END-SPECIFIC XYLOGLUCANASE-RELATED"/>
    <property type="match status" value="1"/>
</dbReference>
<gene>
    <name evidence="10" type="ORF">GTP81_19150</name>
</gene>
<dbReference type="SUPFAM" id="SSF49785">
    <property type="entry name" value="Galactose-binding domain-like"/>
    <property type="match status" value="1"/>
</dbReference>
<feature type="domain" description="SGNH hydrolase-type esterase" evidence="8">
    <location>
        <begin position="246"/>
        <end position="411"/>
    </location>
</feature>
<dbReference type="InterPro" id="IPR041443">
    <property type="entry name" value="Exop_C"/>
</dbReference>
<dbReference type="PROSITE" id="PS51257">
    <property type="entry name" value="PROKAR_LIPOPROTEIN"/>
    <property type="match status" value="1"/>
</dbReference>
<comment type="caution">
    <text evidence="10">The sequence shown here is derived from an EMBL/GenBank/DDBJ whole genome shotgun (WGS) entry which is preliminary data.</text>
</comment>
<dbReference type="EMBL" id="WWCV01000036">
    <property type="protein sequence ID" value="MYN18869.1"/>
    <property type="molecule type" value="Genomic_DNA"/>
</dbReference>
<feature type="chain" id="PRO_5032298405" evidence="7">
    <location>
        <begin position="22"/>
        <end position="1112"/>
    </location>
</feature>
<dbReference type="RefSeq" id="WP_161091376.1">
    <property type="nucleotide sequence ID" value="NZ_WWCV01000036.1"/>
</dbReference>
<dbReference type="GO" id="GO:0016798">
    <property type="term" value="F:hydrolase activity, acting on glycosyl bonds"/>
    <property type="evidence" value="ECO:0007669"/>
    <property type="project" value="UniProtKB-KW"/>
</dbReference>
<evidence type="ECO:0000256" key="6">
    <source>
        <dbReference type="ARBA" id="ARBA00037986"/>
    </source>
</evidence>
<keyword evidence="2" id="KW-0378">Hydrolase</keyword>
<protein>
    <submittedName>
        <fullName evidence="10">Uncharacterized protein</fullName>
    </submittedName>
</protein>
<dbReference type="InterPro" id="IPR008979">
    <property type="entry name" value="Galactose-bd-like_sf"/>
</dbReference>